<gene>
    <name evidence="4" type="ORF">BC008_31240</name>
</gene>
<proteinExistence type="inferred from homology"/>
<sequence>MGGGSLSLEVISIPPNTGDAPKALIVMLHGWGANSQDLAPLSSLLNLPNYQFLFPNAPFPHSHSSTGRAWYELMNERSGEGLPESRKMLLDWLQSLEKTTNVPLSRTILSGFSQGGAMTLDIGLTLPFAGLVSMSGYLHPNLNFVGKNSFPPTLIIHGRNDEVVPLAAAINAKETLESMGVAVQYHEFNMGHEIQPPTIELFRNFVTQMIPD</sequence>
<dbReference type="InterPro" id="IPR029058">
    <property type="entry name" value="AB_hydrolase_fold"/>
</dbReference>
<dbReference type="RefSeq" id="WP_058183588.1">
    <property type="nucleotide sequence ID" value="NZ_LMTZ01000084.1"/>
</dbReference>
<dbReference type="GO" id="GO:0016787">
    <property type="term" value="F:hydrolase activity"/>
    <property type="evidence" value="ECO:0007669"/>
    <property type="project" value="UniProtKB-KW"/>
</dbReference>
<dbReference type="Pfam" id="PF02230">
    <property type="entry name" value="Abhydrolase_2"/>
    <property type="match status" value="1"/>
</dbReference>
<dbReference type="Gene3D" id="3.40.50.1820">
    <property type="entry name" value="alpha/beta hydrolase"/>
    <property type="match status" value="1"/>
</dbReference>
<dbReference type="InterPro" id="IPR003140">
    <property type="entry name" value="PLipase/COase/thioEstase"/>
</dbReference>
<evidence type="ECO:0000259" key="3">
    <source>
        <dbReference type="Pfam" id="PF02230"/>
    </source>
</evidence>
<dbReference type="OrthoDB" id="9801763at2"/>
<evidence type="ECO:0000256" key="1">
    <source>
        <dbReference type="ARBA" id="ARBA00006499"/>
    </source>
</evidence>
<dbReference type="PANTHER" id="PTHR10655">
    <property type="entry name" value="LYSOPHOSPHOLIPASE-RELATED"/>
    <property type="match status" value="1"/>
</dbReference>
<dbReference type="PANTHER" id="PTHR10655:SF17">
    <property type="entry name" value="LYSOPHOSPHOLIPASE-LIKE PROTEIN 1"/>
    <property type="match status" value="1"/>
</dbReference>
<protein>
    <submittedName>
        <fullName evidence="4">Serine esterase</fullName>
    </submittedName>
</protein>
<reference evidence="4 5" key="1">
    <citation type="journal article" date="2015" name="Genome Announc.">
        <title>Draft Genome of the Euendolithic (true boring) Cyanobacterium Mastigocoleus testarum strain BC008.</title>
        <authorList>
            <person name="Guida B.S."/>
            <person name="Garcia-Pichel F."/>
        </authorList>
    </citation>
    <scope>NUCLEOTIDE SEQUENCE [LARGE SCALE GENOMIC DNA]</scope>
    <source>
        <strain evidence="4 5">BC008</strain>
    </source>
</reference>
<accession>A0A0V7ZTI9</accession>
<evidence type="ECO:0000313" key="4">
    <source>
        <dbReference type="EMBL" id="KST67865.1"/>
    </source>
</evidence>
<keyword evidence="5" id="KW-1185">Reference proteome</keyword>
<evidence type="ECO:0000313" key="5">
    <source>
        <dbReference type="Proteomes" id="UP000053372"/>
    </source>
</evidence>
<organism evidence="4 5">
    <name type="scientific">Mastigocoleus testarum BC008</name>
    <dbReference type="NCBI Taxonomy" id="371196"/>
    <lineage>
        <taxon>Bacteria</taxon>
        <taxon>Bacillati</taxon>
        <taxon>Cyanobacteriota</taxon>
        <taxon>Cyanophyceae</taxon>
        <taxon>Nostocales</taxon>
        <taxon>Hapalosiphonaceae</taxon>
        <taxon>Mastigocoleus</taxon>
    </lineage>
</organism>
<keyword evidence="2" id="KW-0378">Hydrolase</keyword>
<dbReference type="InterPro" id="IPR050565">
    <property type="entry name" value="LYPA1-2/EST-like"/>
</dbReference>
<feature type="domain" description="Phospholipase/carboxylesterase/thioesterase" evidence="3">
    <location>
        <begin position="18"/>
        <end position="208"/>
    </location>
</feature>
<comment type="similarity">
    <text evidence="1">Belongs to the AB hydrolase superfamily. AB hydrolase 2 family.</text>
</comment>
<dbReference type="AlphaFoldDB" id="A0A0V7ZTI9"/>
<comment type="caution">
    <text evidence="4">The sequence shown here is derived from an EMBL/GenBank/DDBJ whole genome shotgun (WGS) entry which is preliminary data.</text>
</comment>
<name>A0A0V7ZTI9_9CYAN</name>
<dbReference type="EMBL" id="LMTZ01000084">
    <property type="protein sequence ID" value="KST67865.1"/>
    <property type="molecule type" value="Genomic_DNA"/>
</dbReference>
<dbReference type="SUPFAM" id="SSF53474">
    <property type="entry name" value="alpha/beta-Hydrolases"/>
    <property type="match status" value="1"/>
</dbReference>
<dbReference type="Proteomes" id="UP000053372">
    <property type="component" value="Unassembled WGS sequence"/>
</dbReference>
<evidence type="ECO:0000256" key="2">
    <source>
        <dbReference type="ARBA" id="ARBA00022801"/>
    </source>
</evidence>